<comment type="caution">
    <text evidence="3">The sequence shown here is derived from an EMBL/GenBank/DDBJ whole genome shotgun (WGS) entry which is preliminary data.</text>
</comment>
<keyword evidence="4" id="KW-1185">Reference proteome</keyword>
<gene>
    <name evidence="3" type="ORF">BaRGS_00028134</name>
</gene>
<keyword evidence="2" id="KW-0732">Signal</keyword>
<dbReference type="EMBL" id="JACVVK020000277">
    <property type="protein sequence ID" value="KAK7480662.1"/>
    <property type="molecule type" value="Genomic_DNA"/>
</dbReference>
<feature type="signal peptide" evidence="2">
    <location>
        <begin position="1"/>
        <end position="22"/>
    </location>
</feature>
<proteinExistence type="predicted"/>
<reference evidence="3 4" key="1">
    <citation type="journal article" date="2023" name="Sci. Data">
        <title>Genome assembly of the Korean intertidal mud-creeper Batillaria attramentaria.</title>
        <authorList>
            <person name="Patra A.K."/>
            <person name="Ho P.T."/>
            <person name="Jun S."/>
            <person name="Lee S.J."/>
            <person name="Kim Y."/>
            <person name="Won Y.J."/>
        </authorList>
    </citation>
    <scope>NUCLEOTIDE SEQUENCE [LARGE SCALE GENOMIC DNA]</scope>
    <source>
        <strain evidence="3">Wonlab-2016</strain>
    </source>
</reference>
<protein>
    <submittedName>
        <fullName evidence="3">Uncharacterized protein</fullName>
    </submittedName>
</protein>
<evidence type="ECO:0000256" key="2">
    <source>
        <dbReference type="SAM" id="SignalP"/>
    </source>
</evidence>
<feature type="coiled-coil region" evidence="1">
    <location>
        <begin position="46"/>
        <end position="87"/>
    </location>
</feature>
<dbReference type="AlphaFoldDB" id="A0ABD0K1D0"/>
<evidence type="ECO:0000313" key="4">
    <source>
        <dbReference type="Proteomes" id="UP001519460"/>
    </source>
</evidence>
<name>A0ABD0K1D0_9CAEN</name>
<feature type="chain" id="PRO_5044747297" evidence="2">
    <location>
        <begin position="23"/>
        <end position="318"/>
    </location>
</feature>
<sequence length="318" mass="34761">MWTQKALLPAACLIVLASQALAQYNPGPSYNSHPGGYGPKFDPKELQKLANAAHRAANEKIFLKERLDMLKMQKQELFDKLDKIEDEILAAFEATDATQDHTLIDIKDKIKLLLHQLGDLEARVAGAAAVAVRNEACLPSLAGRIESLVQSNIDQNAQLSKIDTFLDEAKEKLNEKLGFTVEGANDDIATVKDATKAFTNLLNTRKCDVGFENVPISYEDGEGEVYVNFGADFGGNVPAVYCGVQGFVSKLNLDKSQGYGYGYPDPRQTVAFSTDCKAFEDRVLIKAFDYSRGKGNSVDSVIVEYKACSFAAVSGFTH</sequence>
<accession>A0ABD0K1D0</accession>
<evidence type="ECO:0000256" key="1">
    <source>
        <dbReference type="SAM" id="Coils"/>
    </source>
</evidence>
<keyword evidence="1" id="KW-0175">Coiled coil</keyword>
<evidence type="ECO:0000313" key="3">
    <source>
        <dbReference type="EMBL" id="KAK7480662.1"/>
    </source>
</evidence>
<organism evidence="3 4">
    <name type="scientific">Batillaria attramentaria</name>
    <dbReference type="NCBI Taxonomy" id="370345"/>
    <lineage>
        <taxon>Eukaryota</taxon>
        <taxon>Metazoa</taxon>
        <taxon>Spiralia</taxon>
        <taxon>Lophotrochozoa</taxon>
        <taxon>Mollusca</taxon>
        <taxon>Gastropoda</taxon>
        <taxon>Caenogastropoda</taxon>
        <taxon>Sorbeoconcha</taxon>
        <taxon>Cerithioidea</taxon>
        <taxon>Batillariidae</taxon>
        <taxon>Batillaria</taxon>
    </lineage>
</organism>
<dbReference type="Proteomes" id="UP001519460">
    <property type="component" value="Unassembled WGS sequence"/>
</dbReference>